<dbReference type="InterPro" id="IPR001737">
    <property type="entry name" value="KsgA/Erm"/>
</dbReference>
<comment type="subcellular location">
    <subcellularLocation>
        <location evidence="1">Mitochondrion</location>
    </subcellularLocation>
</comment>
<dbReference type="GO" id="GO:0003723">
    <property type="term" value="F:RNA binding"/>
    <property type="evidence" value="ECO:0007669"/>
    <property type="project" value="UniProtKB-KW"/>
</dbReference>
<keyword evidence="5" id="KW-0694">RNA-binding</keyword>
<dbReference type="PANTHER" id="PTHR11727:SF17">
    <property type="entry name" value="DIMETHYLADENOSINE TRANSFERASE 1, MITOCHONDRIAL"/>
    <property type="match status" value="1"/>
</dbReference>
<dbReference type="STRING" id="1036808.A0A0C3A9M0"/>
<keyword evidence="2 7" id="KW-0489">Methyltransferase</keyword>
<organism evidence="9 10">
    <name type="scientific">Scleroderma citrinum Foug A</name>
    <dbReference type="NCBI Taxonomy" id="1036808"/>
    <lineage>
        <taxon>Eukaryota</taxon>
        <taxon>Fungi</taxon>
        <taxon>Dikarya</taxon>
        <taxon>Basidiomycota</taxon>
        <taxon>Agaricomycotina</taxon>
        <taxon>Agaricomycetes</taxon>
        <taxon>Agaricomycetidae</taxon>
        <taxon>Boletales</taxon>
        <taxon>Sclerodermatineae</taxon>
        <taxon>Sclerodermataceae</taxon>
        <taxon>Scleroderma</taxon>
    </lineage>
</organism>
<sequence length="414" mass="46699">MFVCRRFSSTAKFCSKVKSISKQVPQKFAAGHSTPSTSSGSNAECSSIIIPSRTHRRHCKPTYTSEDKFHLPAEHEWRVAFPTTGAAFKHRVLLRNHESAARVAEAFIPAGCKDKVIVEAFAGPGVLTRALMNLPKERVRKIIVLEHLEPYLDFLRPLQEADPRVEVLPLDGFSWDSYQDLENRGCFNDIDIVPRDKLHPHMHFIAHLPTSVYGEQLLAQLLRLVPDGGWLFQYGRVPMSYVMHDWLWERISASTESFNRCKLSVIAQAVASFAEPLSSDALLPCDKHFWPSSTLNDRPLKVPPMTAVTVSPLAEQVIEKGMLDKWDYCLRKLFVLKSTNLKRAIGHLAPGSSVLLSHLTDPSLPVDHPTRADVQKLVRKMEVKDWAAVVRAFDAWPFAPEDLLITDSFSQDEK</sequence>
<keyword evidence="7" id="KW-0698">rRNA processing</keyword>
<dbReference type="InParanoid" id="A0A0C3A9M0"/>
<dbReference type="GO" id="GO:0034246">
    <property type="term" value="F:mitochondrial transcription factor activity"/>
    <property type="evidence" value="ECO:0007669"/>
    <property type="project" value="TreeGrafter"/>
</dbReference>
<dbReference type="AlphaFoldDB" id="A0A0C3A9M0"/>
<evidence type="ECO:0000256" key="7">
    <source>
        <dbReference type="RuleBase" id="RU362106"/>
    </source>
</evidence>
<feature type="compositionally biased region" description="Polar residues" evidence="8">
    <location>
        <begin position="33"/>
        <end position="44"/>
    </location>
</feature>
<protein>
    <recommendedName>
        <fullName evidence="7">rRNA adenine N(6)-methyltransferase</fullName>
        <ecNumber evidence="7">2.1.1.-</ecNumber>
    </recommendedName>
</protein>
<comment type="similarity">
    <text evidence="7">Belongs to the class I-like SAM-binding methyltransferase superfamily. rRNA adenine N(6)-methyltransferase family.</text>
</comment>
<dbReference type="GO" id="GO:0000179">
    <property type="term" value="F:rRNA (adenine-N6,N6-)-dimethyltransferase activity"/>
    <property type="evidence" value="ECO:0007669"/>
    <property type="project" value="TreeGrafter"/>
</dbReference>
<evidence type="ECO:0000256" key="6">
    <source>
        <dbReference type="ARBA" id="ARBA00024915"/>
    </source>
</evidence>
<reference evidence="9 10" key="1">
    <citation type="submission" date="2014-04" db="EMBL/GenBank/DDBJ databases">
        <authorList>
            <consortium name="DOE Joint Genome Institute"/>
            <person name="Kuo A."/>
            <person name="Kohler A."/>
            <person name="Nagy L.G."/>
            <person name="Floudas D."/>
            <person name="Copeland A."/>
            <person name="Barry K.W."/>
            <person name="Cichocki N."/>
            <person name="Veneault-Fourrey C."/>
            <person name="LaButti K."/>
            <person name="Lindquist E.A."/>
            <person name="Lipzen A."/>
            <person name="Lundell T."/>
            <person name="Morin E."/>
            <person name="Murat C."/>
            <person name="Sun H."/>
            <person name="Tunlid A."/>
            <person name="Henrissat B."/>
            <person name="Grigoriev I.V."/>
            <person name="Hibbett D.S."/>
            <person name="Martin F."/>
            <person name="Nordberg H.P."/>
            <person name="Cantor M.N."/>
            <person name="Hua S.X."/>
        </authorList>
    </citation>
    <scope>NUCLEOTIDE SEQUENCE [LARGE SCALE GENOMIC DNA]</scope>
    <source>
        <strain evidence="9 10">Foug A</strain>
    </source>
</reference>
<name>A0A0C3A9M0_9AGAM</name>
<dbReference type="Pfam" id="PF00398">
    <property type="entry name" value="RrnaAD"/>
    <property type="match status" value="1"/>
</dbReference>
<keyword evidence="4 7" id="KW-0949">S-adenosyl-L-methionine</keyword>
<dbReference type="HOGENOM" id="CLU_034228_1_0_1"/>
<keyword evidence="3 7" id="KW-0808">Transferase</keyword>
<dbReference type="Gene3D" id="3.40.50.150">
    <property type="entry name" value="Vaccinia Virus protein VP39"/>
    <property type="match status" value="1"/>
</dbReference>
<dbReference type="PANTHER" id="PTHR11727">
    <property type="entry name" value="DIMETHYLADENOSINE TRANSFERASE"/>
    <property type="match status" value="1"/>
</dbReference>
<accession>A0A0C3A9M0</accession>
<feature type="region of interest" description="Disordered" evidence="8">
    <location>
        <begin position="25"/>
        <end position="44"/>
    </location>
</feature>
<dbReference type="InterPro" id="IPR023165">
    <property type="entry name" value="rRNA_Ade_diMease-like_C"/>
</dbReference>
<dbReference type="InterPro" id="IPR029063">
    <property type="entry name" value="SAM-dependent_MTases_sf"/>
</dbReference>
<evidence type="ECO:0000313" key="9">
    <source>
        <dbReference type="EMBL" id="KIM61577.1"/>
    </source>
</evidence>
<evidence type="ECO:0000256" key="3">
    <source>
        <dbReference type="ARBA" id="ARBA00022679"/>
    </source>
</evidence>
<dbReference type="EC" id="2.1.1.-" evidence="7"/>
<gene>
    <name evidence="9" type="ORF">SCLCIDRAFT_1179516</name>
</gene>
<keyword evidence="10" id="KW-1185">Reference proteome</keyword>
<dbReference type="GO" id="GO:0005759">
    <property type="term" value="C:mitochondrial matrix"/>
    <property type="evidence" value="ECO:0007669"/>
    <property type="project" value="TreeGrafter"/>
</dbReference>
<comment type="function">
    <text evidence="6">Mitochondrial transcription factor that confers selective promoter recognition on the core subunit of the yeast mitochondrial RNA polymerase. Interacts with DNA in a non-specific manner.</text>
</comment>
<evidence type="ECO:0000256" key="2">
    <source>
        <dbReference type="ARBA" id="ARBA00022603"/>
    </source>
</evidence>
<evidence type="ECO:0000256" key="5">
    <source>
        <dbReference type="ARBA" id="ARBA00022884"/>
    </source>
</evidence>
<reference evidence="10" key="2">
    <citation type="submission" date="2015-01" db="EMBL/GenBank/DDBJ databases">
        <title>Evolutionary Origins and Diversification of the Mycorrhizal Mutualists.</title>
        <authorList>
            <consortium name="DOE Joint Genome Institute"/>
            <consortium name="Mycorrhizal Genomics Consortium"/>
            <person name="Kohler A."/>
            <person name="Kuo A."/>
            <person name="Nagy L.G."/>
            <person name="Floudas D."/>
            <person name="Copeland A."/>
            <person name="Barry K.W."/>
            <person name="Cichocki N."/>
            <person name="Veneault-Fourrey C."/>
            <person name="LaButti K."/>
            <person name="Lindquist E.A."/>
            <person name="Lipzen A."/>
            <person name="Lundell T."/>
            <person name="Morin E."/>
            <person name="Murat C."/>
            <person name="Riley R."/>
            <person name="Ohm R."/>
            <person name="Sun H."/>
            <person name="Tunlid A."/>
            <person name="Henrissat B."/>
            <person name="Grigoriev I.V."/>
            <person name="Hibbett D.S."/>
            <person name="Martin F."/>
        </authorList>
    </citation>
    <scope>NUCLEOTIDE SEQUENCE [LARGE SCALE GENOMIC DNA]</scope>
    <source>
        <strain evidence="10">Foug A</strain>
    </source>
</reference>
<dbReference type="SUPFAM" id="SSF53335">
    <property type="entry name" value="S-adenosyl-L-methionine-dependent methyltransferases"/>
    <property type="match status" value="1"/>
</dbReference>
<evidence type="ECO:0000256" key="4">
    <source>
        <dbReference type="ARBA" id="ARBA00022691"/>
    </source>
</evidence>
<dbReference type="GO" id="GO:0006391">
    <property type="term" value="P:transcription initiation at mitochondrial promoter"/>
    <property type="evidence" value="ECO:0007669"/>
    <property type="project" value="TreeGrafter"/>
</dbReference>
<evidence type="ECO:0000256" key="8">
    <source>
        <dbReference type="SAM" id="MobiDB-lite"/>
    </source>
</evidence>
<dbReference type="OrthoDB" id="16079at2759"/>
<dbReference type="EMBL" id="KN822050">
    <property type="protein sequence ID" value="KIM61577.1"/>
    <property type="molecule type" value="Genomic_DNA"/>
</dbReference>
<dbReference type="Gene3D" id="1.10.8.100">
    <property type="entry name" value="Ribosomal RNA adenine dimethylase-like, domain 2"/>
    <property type="match status" value="1"/>
</dbReference>
<evidence type="ECO:0000256" key="1">
    <source>
        <dbReference type="ARBA" id="ARBA00004173"/>
    </source>
</evidence>
<proteinExistence type="inferred from homology"/>
<evidence type="ECO:0000313" key="10">
    <source>
        <dbReference type="Proteomes" id="UP000053989"/>
    </source>
</evidence>
<dbReference type="Proteomes" id="UP000053989">
    <property type="component" value="Unassembled WGS sequence"/>
</dbReference>